<dbReference type="PANTHER" id="PTHR37013">
    <property type="entry name" value="INTEGRAL MEMBRANE PROTEIN (AFU_ORTHOLOGUE AFUA_1G05950)-RELATED"/>
    <property type="match status" value="1"/>
</dbReference>
<evidence type="ECO:0000313" key="3">
    <source>
        <dbReference type="EMBL" id="PMD37011.1"/>
    </source>
</evidence>
<organism evidence="3 4">
    <name type="scientific">Hyaloscypha variabilis (strain UAMH 11265 / GT02V1 / F)</name>
    <name type="common">Meliniomyces variabilis</name>
    <dbReference type="NCBI Taxonomy" id="1149755"/>
    <lineage>
        <taxon>Eukaryota</taxon>
        <taxon>Fungi</taxon>
        <taxon>Dikarya</taxon>
        <taxon>Ascomycota</taxon>
        <taxon>Pezizomycotina</taxon>
        <taxon>Leotiomycetes</taxon>
        <taxon>Helotiales</taxon>
        <taxon>Hyaloscyphaceae</taxon>
        <taxon>Hyaloscypha</taxon>
        <taxon>Hyaloscypha variabilis</taxon>
    </lineage>
</organism>
<sequence length="285" mass="32432">MTIVAFSTIALYNVIELSVIIFATFKRRKGLYFWSFIVATCGIVPHTVGFILQFFALTLVWWAPVLIVGVGWFAMVTGQSVVLYSRLHLVAQNERRLRWVLYLIIFDAIVVGIPDMTLAFLASRPDANPYIVNFFSTYDKVQVGIFFFQELIISVLYIYETARLLGPPGGQNPFGKLLRYTILVNILVLAMDITLLGTEYAGYYEIQTTYKPAIYSIKLKMEFSILNRLTKIVKNRGVALSRKEILWGAEIQKAQYVVVMADEMGGSHLHLETRTELQGDIWSCD</sequence>
<dbReference type="PANTHER" id="PTHR37013:SF4">
    <property type="entry name" value="INTEGRAL MEMBRANE PROTEIN"/>
    <property type="match status" value="1"/>
</dbReference>
<dbReference type="InterPro" id="IPR056120">
    <property type="entry name" value="DUF7703"/>
</dbReference>
<feature type="domain" description="DUF7703" evidence="2">
    <location>
        <begin position="1"/>
        <end position="232"/>
    </location>
</feature>
<name>A0A2J6RER2_HYAVF</name>
<evidence type="ECO:0000259" key="2">
    <source>
        <dbReference type="Pfam" id="PF24802"/>
    </source>
</evidence>
<protein>
    <recommendedName>
        <fullName evidence="2">DUF7703 domain-containing protein</fullName>
    </recommendedName>
</protein>
<keyword evidence="4" id="KW-1185">Reference proteome</keyword>
<feature type="transmembrane region" description="Helical" evidence="1">
    <location>
        <begin position="61"/>
        <end position="87"/>
    </location>
</feature>
<gene>
    <name evidence="3" type="ORF">L207DRAFT_546237</name>
</gene>
<evidence type="ECO:0000256" key="1">
    <source>
        <dbReference type="SAM" id="Phobius"/>
    </source>
</evidence>
<evidence type="ECO:0000313" key="4">
    <source>
        <dbReference type="Proteomes" id="UP000235786"/>
    </source>
</evidence>
<proteinExistence type="predicted"/>
<accession>A0A2J6RER2</accession>
<feature type="transmembrane region" description="Helical" evidence="1">
    <location>
        <begin position="6"/>
        <end position="25"/>
    </location>
</feature>
<dbReference type="Pfam" id="PF24802">
    <property type="entry name" value="DUF7703"/>
    <property type="match status" value="1"/>
</dbReference>
<feature type="transmembrane region" description="Helical" evidence="1">
    <location>
        <begin position="32"/>
        <end position="55"/>
    </location>
</feature>
<dbReference type="Proteomes" id="UP000235786">
    <property type="component" value="Unassembled WGS sequence"/>
</dbReference>
<reference evidence="3 4" key="1">
    <citation type="submission" date="2016-04" db="EMBL/GenBank/DDBJ databases">
        <title>A degradative enzymes factory behind the ericoid mycorrhizal symbiosis.</title>
        <authorList>
            <consortium name="DOE Joint Genome Institute"/>
            <person name="Martino E."/>
            <person name="Morin E."/>
            <person name="Grelet G."/>
            <person name="Kuo A."/>
            <person name="Kohler A."/>
            <person name="Daghino S."/>
            <person name="Barry K."/>
            <person name="Choi C."/>
            <person name="Cichocki N."/>
            <person name="Clum A."/>
            <person name="Copeland A."/>
            <person name="Hainaut M."/>
            <person name="Haridas S."/>
            <person name="Labutti K."/>
            <person name="Lindquist E."/>
            <person name="Lipzen A."/>
            <person name="Khouja H.-R."/>
            <person name="Murat C."/>
            <person name="Ohm R."/>
            <person name="Olson A."/>
            <person name="Spatafora J."/>
            <person name="Veneault-Fourrey C."/>
            <person name="Henrissat B."/>
            <person name="Grigoriev I."/>
            <person name="Martin F."/>
            <person name="Perotto S."/>
        </authorList>
    </citation>
    <scope>NUCLEOTIDE SEQUENCE [LARGE SCALE GENOMIC DNA]</scope>
    <source>
        <strain evidence="3 4">F</strain>
    </source>
</reference>
<keyword evidence="1" id="KW-0812">Transmembrane</keyword>
<feature type="transmembrane region" description="Helical" evidence="1">
    <location>
        <begin position="180"/>
        <end position="203"/>
    </location>
</feature>
<keyword evidence="1" id="KW-1133">Transmembrane helix</keyword>
<keyword evidence="1" id="KW-0472">Membrane</keyword>
<feature type="transmembrane region" description="Helical" evidence="1">
    <location>
        <begin position="99"/>
        <end position="121"/>
    </location>
</feature>
<dbReference type="AlphaFoldDB" id="A0A2J6RER2"/>
<dbReference type="OrthoDB" id="405906at2759"/>
<dbReference type="EMBL" id="KZ613950">
    <property type="protein sequence ID" value="PMD37011.1"/>
    <property type="molecule type" value="Genomic_DNA"/>
</dbReference>